<evidence type="ECO:0000256" key="1">
    <source>
        <dbReference type="SAM" id="MobiDB-lite"/>
    </source>
</evidence>
<keyword evidence="3" id="KW-1185">Reference proteome</keyword>
<organism evidence="2 3">
    <name type="scientific">Brassica carinata</name>
    <name type="common">Ethiopian mustard</name>
    <name type="synonym">Abyssinian cabbage</name>
    <dbReference type="NCBI Taxonomy" id="52824"/>
    <lineage>
        <taxon>Eukaryota</taxon>
        <taxon>Viridiplantae</taxon>
        <taxon>Streptophyta</taxon>
        <taxon>Embryophyta</taxon>
        <taxon>Tracheophyta</taxon>
        <taxon>Spermatophyta</taxon>
        <taxon>Magnoliopsida</taxon>
        <taxon>eudicotyledons</taxon>
        <taxon>Gunneridae</taxon>
        <taxon>Pentapetalae</taxon>
        <taxon>rosids</taxon>
        <taxon>malvids</taxon>
        <taxon>Brassicales</taxon>
        <taxon>Brassicaceae</taxon>
        <taxon>Brassiceae</taxon>
        <taxon>Brassica</taxon>
    </lineage>
</organism>
<feature type="region of interest" description="Disordered" evidence="1">
    <location>
        <begin position="1"/>
        <end position="22"/>
    </location>
</feature>
<dbReference type="AlphaFoldDB" id="A0A8X7TUS8"/>
<gene>
    <name evidence="2" type="ORF">Bca52824_084447</name>
</gene>
<evidence type="ECO:0000313" key="2">
    <source>
        <dbReference type="EMBL" id="KAG2254311.1"/>
    </source>
</evidence>
<protein>
    <submittedName>
        <fullName evidence="2">Uncharacterized protein</fullName>
    </submittedName>
</protein>
<reference evidence="2 3" key="1">
    <citation type="submission" date="2020-02" db="EMBL/GenBank/DDBJ databases">
        <authorList>
            <person name="Ma Q."/>
            <person name="Huang Y."/>
            <person name="Song X."/>
            <person name="Pei D."/>
        </authorList>
    </citation>
    <scope>NUCLEOTIDE SEQUENCE [LARGE SCALE GENOMIC DNA]</scope>
    <source>
        <strain evidence="2">Sxm20200214</strain>
        <tissue evidence="2">Leaf</tissue>
    </source>
</reference>
<sequence length="77" mass="8940">MGENENVLGLETHNDTHLARKSKRMRTVPPYLLTGYHCGSDILNRAREGQLWGATHYEMSVIREKYARLSTIIKKPW</sequence>
<accession>A0A8X7TUS8</accession>
<proteinExistence type="predicted"/>
<dbReference type="Proteomes" id="UP000886595">
    <property type="component" value="Unassembled WGS sequence"/>
</dbReference>
<evidence type="ECO:0000313" key="3">
    <source>
        <dbReference type="Proteomes" id="UP000886595"/>
    </source>
</evidence>
<comment type="caution">
    <text evidence="2">The sequence shown here is derived from an EMBL/GenBank/DDBJ whole genome shotgun (WGS) entry which is preliminary data.</text>
</comment>
<dbReference type="OrthoDB" id="1110105at2759"/>
<name>A0A8X7TUS8_BRACI</name>
<dbReference type="EMBL" id="JAAMPC010000016">
    <property type="protein sequence ID" value="KAG2254311.1"/>
    <property type="molecule type" value="Genomic_DNA"/>
</dbReference>